<reference evidence="2" key="1">
    <citation type="journal article" date="2019" name="Int. J. Syst. Evol. Microbiol.">
        <title>The Global Catalogue of Microorganisms (GCM) 10K type strain sequencing project: providing services to taxonomists for standard genome sequencing and annotation.</title>
        <authorList>
            <consortium name="The Broad Institute Genomics Platform"/>
            <consortium name="The Broad Institute Genome Sequencing Center for Infectious Disease"/>
            <person name="Wu L."/>
            <person name="Ma J."/>
        </authorList>
    </citation>
    <scope>NUCLEOTIDE SEQUENCE [LARGE SCALE GENOMIC DNA]</scope>
    <source>
        <strain evidence="2">CGMCC 4.7397</strain>
    </source>
</reference>
<accession>A0ABW1I5M4</accession>
<evidence type="ECO:0000313" key="1">
    <source>
        <dbReference type="EMBL" id="MFC5948700.1"/>
    </source>
</evidence>
<dbReference type="RefSeq" id="WP_379565754.1">
    <property type="nucleotide sequence ID" value="NZ_JBHSQK010000019.1"/>
</dbReference>
<name>A0ABW1I5M4_9PSEU</name>
<protein>
    <submittedName>
        <fullName evidence="1">Uncharacterized protein</fullName>
    </submittedName>
</protein>
<dbReference type="EMBL" id="JBHSQK010000019">
    <property type="protein sequence ID" value="MFC5948700.1"/>
    <property type="molecule type" value="Genomic_DNA"/>
</dbReference>
<sequence length="40" mass="4083">MTGHACVVARSAEERFEVLADVLGGVVAAGRRTLDLGGTP</sequence>
<evidence type="ECO:0000313" key="2">
    <source>
        <dbReference type="Proteomes" id="UP001596119"/>
    </source>
</evidence>
<gene>
    <name evidence="1" type="ORF">ACFQH9_10485</name>
</gene>
<keyword evidence="2" id="KW-1185">Reference proteome</keyword>
<comment type="caution">
    <text evidence="1">The sequence shown here is derived from an EMBL/GenBank/DDBJ whole genome shotgun (WGS) entry which is preliminary data.</text>
</comment>
<organism evidence="1 2">
    <name type="scientific">Pseudonocardia lutea</name>
    <dbReference type="NCBI Taxonomy" id="2172015"/>
    <lineage>
        <taxon>Bacteria</taxon>
        <taxon>Bacillati</taxon>
        <taxon>Actinomycetota</taxon>
        <taxon>Actinomycetes</taxon>
        <taxon>Pseudonocardiales</taxon>
        <taxon>Pseudonocardiaceae</taxon>
        <taxon>Pseudonocardia</taxon>
    </lineage>
</organism>
<dbReference type="Proteomes" id="UP001596119">
    <property type="component" value="Unassembled WGS sequence"/>
</dbReference>
<proteinExistence type="predicted"/>